<evidence type="ECO:0000259" key="6">
    <source>
        <dbReference type="SMART" id="SM01049"/>
    </source>
</evidence>
<name>V6DH78_9BACT</name>
<keyword evidence="2" id="KW-1003">Cell membrane</keyword>
<gene>
    <name evidence="7" type="ORF">BABL1_gene_86</name>
</gene>
<keyword evidence="5" id="KW-0472">Membrane</keyword>
<dbReference type="RefSeq" id="WP_023792881.1">
    <property type="nucleotide sequence ID" value="NC_023003.1"/>
</dbReference>
<dbReference type="AlphaFoldDB" id="V6DH78"/>
<dbReference type="GO" id="GO:0005886">
    <property type="term" value="C:plasma membrane"/>
    <property type="evidence" value="ECO:0007669"/>
    <property type="project" value="UniProtKB-SubCell"/>
</dbReference>
<dbReference type="Gene3D" id="3.30.450.20">
    <property type="entry name" value="PAS domain"/>
    <property type="match status" value="4"/>
</dbReference>
<dbReference type="KEGG" id="dpb:BABL1_gene_86"/>
<evidence type="ECO:0000256" key="1">
    <source>
        <dbReference type="ARBA" id="ARBA00004651"/>
    </source>
</evidence>
<dbReference type="InterPro" id="IPR033480">
    <property type="entry name" value="sCache_2"/>
</dbReference>
<evidence type="ECO:0000256" key="2">
    <source>
        <dbReference type="ARBA" id="ARBA00022475"/>
    </source>
</evidence>
<evidence type="ECO:0000256" key="4">
    <source>
        <dbReference type="ARBA" id="ARBA00022989"/>
    </source>
</evidence>
<feature type="domain" description="Single Cache" evidence="6">
    <location>
        <begin position="165"/>
        <end position="244"/>
    </location>
</feature>
<dbReference type="Proteomes" id="UP000018769">
    <property type="component" value="Chromosome I"/>
</dbReference>
<sequence length="540" mass="61388">MQKTLMKNLVFIIAFLFVYEIGCQEEFQAGNGKRPVLMEEHRTRNRNAQMKQLVENAAKHLQKVPLEEALYDFIYNPIWRKGELYVFVYDENGNCLAQGDDSDLIWKSIGNLKSVSRIPLLQQMLNSSKGARVSYSWNNSYISAYVKTVEKDGKRYILGGGFYPQNPRYTAKTLAQTAAAYFYSSGKDDTFALMSEHEGPFVKGDIYAWAMDFDGICVANSENPALMGQSVIDLTDDKNQPVNKNMIKIAKEKGSGWVDYYSQGDSKRSYFLKVVDPKTKKAYLLIADYYPNKSLQTVETFVHRAVSFLKANGAQVAFKEFSNKVGQFIQGALSIFVYDMQGNCVANGDLPSLVGQNLLKRKDQNGKFMVQEILRIANKYGRGFASYHVRNAFMLAYVVKVEIPDGKFVVVCEYAPDSKTKTVEAFVNKAIEYFKSHTRFEAFDRFSSRQGGFLQGDLSVFVYDQKGFRLVNGVRKHQIWRNFSKSTDQDGKPVVQDIITLAINGGGWYEYKLLNAIRRVYVQSVDKDNESFIIGSGYFM</sequence>
<dbReference type="Pfam" id="PF08269">
    <property type="entry name" value="dCache_2"/>
    <property type="match status" value="2"/>
</dbReference>
<keyword evidence="3" id="KW-0812">Transmembrane</keyword>
<dbReference type="STRING" id="673862.BABL1_gene_86"/>
<evidence type="ECO:0000313" key="7">
    <source>
        <dbReference type="EMBL" id="CDK30952.1"/>
    </source>
</evidence>
<keyword evidence="8" id="KW-1185">Reference proteome</keyword>
<dbReference type="InterPro" id="IPR004010">
    <property type="entry name" value="Double_Cache_2"/>
</dbReference>
<protein>
    <submittedName>
        <fullName evidence="7">Cache sensor protein</fullName>
    </submittedName>
</protein>
<dbReference type="EMBL" id="HG793133">
    <property type="protein sequence ID" value="CDK30952.1"/>
    <property type="molecule type" value="Genomic_DNA"/>
</dbReference>
<organism evidence="7 8">
    <name type="scientific">Candidatus Babela massiliensis</name>
    <dbReference type="NCBI Taxonomy" id="673862"/>
    <lineage>
        <taxon>Bacteria</taxon>
        <taxon>Candidatus Babelota</taxon>
        <taxon>Candidatus Babeliae</taxon>
        <taxon>Candidatus Babeliales</taxon>
        <taxon>Candidatus Babeliaceae</taxon>
        <taxon>Candidatus Babela</taxon>
    </lineage>
</organism>
<accession>V6DH78</accession>
<evidence type="ECO:0000256" key="3">
    <source>
        <dbReference type="ARBA" id="ARBA00022692"/>
    </source>
</evidence>
<feature type="domain" description="Single Cache" evidence="6">
    <location>
        <begin position="414"/>
        <end position="496"/>
    </location>
</feature>
<evidence type="ECO:0000313" key="8">
    <source>
        <dbReference type="Proteomes" id="UP000018769"/>
    </source>
</evidence>
<evidence type="ECO:0000256" key="5">
    <source>
        <dbReference type="ARBA" id="ARBA00023136"/>
    </source>
</evidence>
<feature type="domain" description="Single Cache" evidence="6">
    <location>
        <begin position="292"/>
        <end position="371"/>
    </location>
</feature>
<dbReference type="eggNOG" id="COG4564">
    <property type="taxonomic scope" value="Bacteria"/>
</dbReference>
<keyword evidence="4" id="KW-1133">Transmembrane helix</keyword>
<reference evidence="7 8" key="1">
    <citation type="journal article" date="2015" name="Biol. Direct">
        <title>Babela massiliensis, a representative of a widespread bacterial phylum with unusual adaptations to parasitism in amoebae.</title>
        <authorList>
            <person name="Pagnier I."/>
            <person name="Yutin N."/>
            <person name="Croce O."/>
            <person name="Makarova K.S."/>
            <person name="Wolf Y.I."/>
            <person name="Benamar S."/>
            <person name="Raoult D."/>
            <person name="Koonin E.V."/>
            <person name="La Scola B."/>
        </authorList>
    </citation>
    <scope>NUCLEOTIDE SEQUENCE [LARGE SCALE GENOMIC DNA]</scope>
    <source>
        <strain evidence="8">BABL1</strain>
    </source>
</reference>
<feature type="domain" description="Single Cache" evidence="6">
    <location>
        <begin position="39"/>
        <end position="122"/>
    </location>
</feature>
<dbReference type="HOGENOM" id="CLU_504060_0_0_7"/>
<proteinExistence type="predicted"/>
<dbReference type="OrthoDB" id="9791237at2"/>
<comment type="subcellular location">
    <subcellularLocation>
        <location evidence="1">Cell membrane</location>
        <topology evidence="1">Multi-pass membrane protein</topology>
    </subcellularLocation>
</comment>
<dbReference type="SMART" id="SM01049">
    <property type="entry name" value="Cache_2"/>
    <property type="match status" value="4"/>
</dbReference>